<evidence type="ECO:0000256" key="4">
    <source>
        <dbReference type="ARBA" id="ARBA00022984"/>
    </source>
</evidence>
<evidence type="ECO:0000256" key="6">
    <source>
        <dbReference type="ARBA" id="ARBA00023316"/>
    </source>
</evidence>
<keyword evidence="4" id="KW-0573">Peptidoglycan synthesis</keyword>
<keyword evidence="5" id="KW-0012">Acyltransferase</keyword>
<evidence type="ECO:0000256" key="1">
    <source>
        <dbReference type="ARBA" id="ARBA00009943"/>
    </source>
</evidence>
<keyword evidence="3" id="KW-0133">Cell shape</keyword>
<dbReference type="Pfam" id="PF02388">
    <property type="entry name" value="FemAB"/>
    <property type="match status" value="2"/>
</dbReference>
<dbReference type="PROSITE" id="PS51191">
    <property type="entry name" value="FEMABX"/>
    <property type="match status" value="1"/>
</dbReference>
<evidence type="ECO:0008006" key="9">
    <source>
        <dbReference type="Google" id="ProtNLM"/>
    </source>
</evidence>
<evidence type="ECO:0000256" key="5">
    <source>
        <dbReference type="ARBA" id="ARBA00023315"/>
    </source>
</evidence>
<reference evidence="7 8" key="1">
    <citation type="journal article" date="2016" name="Nat. Commun.">
        <title>Thousands of microbial genomes shed light on interconnected biogeochemical processes in an aquifer system.</title>
        <authorList>
            <person name="Anantharaman K."/>
            <person name="Brown C.T."/>
            <person name="Hug L.A."/>
            <person name="Sharon I."/>
            <person name="Castelle C.J."/>
            <person name="Probst A.J."/>
            <person name="Thomas B.C."/>
            <person name="Singh A."/>
            <person name="Wilkins M.J."/>
            <person name="Karaoz U."/>
            <person name="Brodie E.L."/>
            <person name="Williams K.H."/>
            <person name="Hubbard S.S."/>
            <person name="Banfield J.F."/>
        </authorList>
    </citation>
    <scope>NUCLEOTIDE SEQUENCE [LARGE SCALE GENOMIC DNA]</scope>
</reference>
<dbReference type="SUPFAM" id="SSF55729">
    <property type="entry name" value="Acyl-CoA N-acyltransferases (Nat)"/>
    <property type="match status" value="2"/>
</dbReference>
<dbReference type="GO" id="GO:0016755">
    <property type="term" value="F:aminoacyltransferase activity"/>
    <property type="evidence" value="ECO:0007669"/>
    <property type="project" value="InterPro"/>
</dbReference>
<evidence type="ECO:0000313" key="7">
    <source>
        <dbReference type="EMBL" id="OGY26713.1"/>
    </source>
</evidence>
<evidence type="ECO:0000256" key="3">
    <source>
        <dbReference type="ARBA" id="ARBA00022960"/>
    </source>
</evidence>
<dbReference type="GO" id="GO:0071555">
    <property type="term" value="P:cell wall organization"/>
    <property type="evidence" value="ECO:0007669"/>
    <property type="project" value="UniProtKB-KW"/>
</dbReference>
<sequence>MSNYSVKEINNKSVWEGFSLRSSPNTFLQSWNWGEFNKSFGRKIWRPGVYSGEKLVGIALAIKYTSRFGDYLYCPRGPIVDWKDQDRFKSLLDELKQIATKEKCIFIKIDPLLEDTPQNRKIFSRLGFNSAVTFVQVEDAWLLPLEKSEDEILSQMRKTTRYLIRHEPQQGIKIEVSTRTQDANKFVDLLYLTATRKGFASHPKEYYLKQFEILSKDDQQKLYIAKKGNQILSMALIVFYGEMGYYLHAASNPENKQPTRPARPYDSRSVSGVAGWSVGYSLQWEAIKEAKRRGAKYYNFWGVVKDKNFHHSHPWYGFSLFKRGFGGFKYSYIRAQDYPMNSKYYAYRAAERLRRLFDRLRSGYWQD</sequence>
<comment type="similarity">
    <text evidence="1">Belongs to the FemABX family.</text>
</comment>
<dbReference type="AlphaFoldDB" id="A0A1G1WG75"/>
<dbReference type="GO" id="GO:0009252">
    <property type="term" value="P:peptidoglycan biosynthetic process"/>
    <property type="evidence" value="ECO:0007669"/>
    <property type="project" value="UniProtKB-KW"/>
</dbReference>
<accession>A0A1G1WG75</accession>
<dbReference type="EMBL" id="MHCS01000013">
    <property type="protein sequence ID" value="OGY26713.1"/>
    <property type="molecule type" value="Genomic_DNA"/>
</dbReference>
<organism evidence="7 8">
    <name type="scientific">Candidatus Woykebacteria bacterium RBG_16_43_9</name>
    <dbReference type="NCBI Taxonomy" id="1802596"/>
    <lineage>
        <taxon>Bacteria</taxon>
        <taxon>Candidatus Woykeibacteriota</taxon>
    </lineage>
</organism>
<dbReference type="GO" id="GO:0008360">
    <property type="term" value="P:regulation of cell shape"/>
    <property type="evidence" value="ECO:0007669"/>
    <property type="project" value="UniProtKB-KW"/>
</dbReference>
<dbReference type="PANTHER" id="PTHR36174">
    <property type="entry name" value="LIPID II:GLYCINE GLYCYLTRANSFERASE"/>
    <property type="match status" value="1"/>
</dbReference>
<dbReference type="InterPro" id="IPR016181">
    <property type="entry name" value="Acyl_CoA_acyltransferase"/>
</dbReference>
<proteinExistence type="inferred from homology"/>
<dbReference type="Proteomes" id="UP000176389">
    <property type="component" value="Unassembled WGS sequence"/>
</dbReference>
<gene>
    <name evidence="7" type="ORF">A2Z11_04335</name>
</gene>
<dbReference type="InterPro" id="IPR050644">
    <property type="entry name" value="PG_Glycine_Bridge_Synth"/>
</dbReference>
<keyword evidence="6" id="KW-0961">Cell wall biogenesis/degradation</keyword>
<evidence type="ECO:0000313" key="8">
    <source>
        <dbReference type="Proteomes" id="UP000176389"/>
    </source>
</evidence>
<name>A0A1G1WG75_9BACT</name>
<dbReference type="Gene3D" id="3.40.630.30">
    <property type="match status" value="2"/>
</dbReference>
<comment type="caution">
    <text evidence="7">The sequence shown here is derived from an EMBL/GenBank/DDBJ whole genome shotgun (WGS) entry which is preliminary data.</text>
</comment>
<keyword evidence="2" id="KW-0808">Transferase</keyword>
<evidence type="ECO:0000256" key="2">
    <source>
        <dbReference type="ARBA" id="ARBA00022679"/>
    </source>
</evidence>
<dbReference type="STRING" id="1802596.A2Z11_04335"/>
<dbReference type="PANTHER" id="PTHR36174:SF1">
    <property type="entry name" value="LIPID II:GLYCINE GLYCYLTRANSFERASE"/>
    <property type="match status" value="1"/>
</dbReference>
<dbReference type="InterPro" id="IPR003447">
    <property type="entry name" value="FEMABX"/>
</dbReference>
<protein>
    <recommendedName>
        <fullName evidence="9">BioF2-like acetyltransferase domain-containing protein</fullName>
    </recommendedName>
</protein>